<proteinExistence type="inferred from homology"/>
<gene>
    <name evidence="12" type="primary">LOC103353885</name>
</gene>
<evidence type="ECO:0000259" key="10">
    <source>
        <dbReference type="PROSITE" id="PS51828"/>
    </source>
</evidence>
<dbReference type="GO" id="GO:0005576">
    <property type="term" value="C:extracellular region"/>
    <property type="evidence" value="ECO:0007669"/>
    <property type="project" value="UniProtKB-SubCell"/>
</dbReference>
<dbReference type="PANTHER" id="PTHR45869:SF7">
    <property type="entry name" value="C-REACTIVE PROTEIN"/>
    <property type="match status" value="1"/>
</dbReference>
<evidence type="ECO:0000256" key="5">
    <source>
        <dbReference type="ARBA" id="ARBA00022837"/>
    </source>
</evidence>
<feature type="signal peptide" evidence="9">
    <location>
        <begin position="1"/>
        <end position="19"/>
    </location>
</feature>
<feature type="domain" description="Pentraxin (PTX)" evidence="10">
    <location>
        <begin position="25"/>
        <end position="224"/>
    </location>
</feature>
<comment type="similarity">
    <text evidence="7 9">Belongs to the pentraxin family.</text>
</comment>
<sequence length="226" mass="25770">MDFKMMTCFVLVILTACDAIPRDLSGKMFIFPREGNFLYVRKAIRQNFHAVTVCLRSVTDLARGHTPFSLSTIYSSNAFVISWNAADKVMELYVDGRKTEYRGLDYKLSAWHSVCTTWNAQSGLLQLWFDGQRLMKKTSTSGIIRGPFAIVVGQREKYYGKGYSMEHSFVGLMSDVHMWDSILSDCDIQKYMNELKFPPGNVLNWTEMDVEIAEGVVVEDKFTACT</sequence>
<dbReference type="InterPro" id="IPR013320">
    <property type="entry name" value="ConA-like_dom_sf"/>
</dbReference>
<name>A0A9Y4JIQ9_9TELE</name>
<comment type="caution">
    <text evidence="8">Lacks conserved residue(s) required for the propagation of feature annotation.</text>
</comment>
<accession>A0A9Y4JIQ9</accession>
<dbReference type="InterPro" id="IPR051005">
    <property type="entry name" value="Pentraxin_domain"/>
</dbReference>
<dbReference type="RefSeq" id="XP_008275284.1">
    <property type="nucleotide sequence ID" value="XM_008277062.1"/>
</dbReference>
<protein>
    <recommendedName>
        <fullName evidence="9">Pentraxin family member</fullName>
    </recommendedName>
</protein>
<evidence type="ECO:0000313" key="12">
    <source>
        <dbReference type="RefSeq" id="XP_008275284.1"/>
    </source>
</evidence>
<organism evidence="11 12">
    <name type="scientific">Stegastes partitus</name>
    <name type="common">bicolor damselfish</name>
    <dbReference type="NCBI Taxonomy" id="144197"/>
    <lineage>
        <taxon>Eukaryota</taxon>
        <taxon>Metazoa</taxon>
        <taxon>Chordata</taxon>
        <taxon>Craniata</taxon>
        <taxon>Vertebrata</taxon>
        <taxon>Euteleostomi</taxon>
        <taxon>Actinopterygii</taxon>
        <taxon>Neopterygii</taxon>
        <taxon>Teleostei</taxon>
        <taxon>Neoteleostei</taxon>
        <taxon>Acanthomorphata</taxon>
        <taxon>Ovalentaria</taxon>
        <taxon>Pomacentridae</taxon>
        <taxon>Stegastes</taxon>
    </lineage>
</organism>
<keyword evidence="11" id="KW-1185">Reference proteome</keyword>
<comment type="cofactor">
    <cofactor evidence="9">
        <name>Ca(2+)</name>
        <dbReference type="ChEBI" id="CHEBI:29108"/>
    </cofactor>
    <text evidence="9">Binds 2 calcium ions per subunit.</text>
</comment>
<dbReference type="PROSITE" id="PS51257">
    <property type="entry name" value="PROKAR_LIPOPROTEIN"/>
    <property type="match status" value="1"/>
</dbReference>
<dbReference type="Proteomes" id="UP000694891">
    <property type="component" value="Unplaced"/>
</dbReference>
<evidence type="ECO:0000256" key="6">
    <source>
        <dbReference type="ARBA" id="ARBA00023157"/>
    </source>
</evidence>
<evidence type="ECO:0000256" key="3">
    <source>
        <dbReference type="ARBA" id="ARBA00022723"/>
    </source>
</evidence>
<comment type="subcellular location">
    <subcellularLocation>
        <location evidence="1 9">Secreted</location>
    </subcellularLocation>
</comment>
<dbReference type="PANTHER" id="PTHR45869">
    <property type="entry name" value="C-REACTIVE PROTEIN-RELATED"/>
    <property type="match status" value="1"/>
</dbReference>
<reference evidence="12" key="1">
    <citation type="submission" date="2025-08" db="UniProtKB">
        <authorList>
            <consortium name="RefSeq"/>
        </authorList>
    </citation>
    <scope>IDENTIFICATION</scope>
</reference>
<dbReference type="AlphaFoldDB" id="A0A9Y4JIQ9"/>
<keyword evidence="3 9" id="KW-0479">Metal-binding</keyword>
<keyword evidence="4 9" id="KW-0732">Signal</keyword>
<evidence type="ECO:0000256" key="7">
    <source>
        <dbReference type="ARBA" id="ARBA00038102"/>
    </source>
</evidence>
<keyword evidence="6" id="KW-1015">Disulfide bond</keyword>
<dbReference type="GO" id="GO:0046872">
    <property type="term" value="F:metal ion binding"/>
    <property type="evidence" value="ECO:0007669"/>
    <property type="project" value="UniProtKB-KW"/>
</dbReference>
<evidence type="ECO:0000256" key="2">
    <source>
        <dbReference type="ARBA" id="ARBA00022525"/>
    </source>
</evidence>
<evidence type="ECO:0000256" key="1">
    <source>
        <dbReference type="ARBA" id="ARBA00004613"/>
    </source>
</evidence>
<keyword evidence="5 9" id="KW-0106">Calcium</keyword>
<evidence type="ECO:0000256" key="9">
    <source>
        <dbReference type="RuleBase" id="RU362112"/>
    </source>
</evidence>
<dbReference type="PRINTS" id="PR00895">
    <property type="entry name" value="PENTAXIN"/>
</dbReference>
<evidence type="ECO:0000256" key="4">
    <source>
        <dbReference type="ARBA" id="ARBA00022729"/>
    </source>
</evidence>
<dbReference type="PROSITE" id="PS51828">
    <property type="entry name" value="PTX_2"/>
    <property type="match status" value="1"/>
</dbReference>
<dbReference type="SMART" id="SM00159">
    <property type="entry name" value="PTX"/>
    <property type="match status" value="1"/>
</dbReference>
<feature type="chain" id="PRO_5041489237" description="Pentraxin family member" evidence="9">
    <location>
        <begin position="20"/>
        <end position="226"/>
    </location>
</feature>
<keyword evidence="2" id="KW-0964">Secreted</keyword>
<dbReference type="GeneID" id="103353885"/>
<dbReference type="Gene3D" id="2.60.120.200">
    <property type="match status" value="1"/>
</dbReference>
<dbReference type="Pfam" id="PF00354">
    <property type="entry name" value="Pentaxin"/>
    <property type="match status" value="1"/>
</dbReference>
<evidence type="ECO:0000313" key="11">
    <source>
        <dbReference type="Proteomes" id="UP000694891"/>
    </source>
</evidence>
<dbReference type="SUPFAM" id="SSF49899">
    <property type="entry name" value="Concanavalin A-like lectins/glucanases"/>
    <property type="match status" value="1"/>
</dbReference>
<comment type="subunit">
    <text evidence="9">Homopentamer. Pentaxin (or pentraxin) have a discoid arrangement of 5 non-covalently bound subunits.</text>
</comment>
<evidence type="ECO:0000256" key="8">
    <source>
        <dbReference type="PROSITE-ProRule" id="PRU01172"/>
    </source>
</evidence>
<dbReference type="InterPro" id="IPR001759">
    <property type="entry name" value="PTX_dom"/>
</dbReference>